<dbReference type="SMART" id="SM00382">
    <property type="entry name" value="AAA"/>
    <property type="match status" value="1"/>
</dbReference>
<dbReference type="FunFam" id="3.40.50.300:FF:000006">
    <property type="entry name" value="DNA-binding transcriptional regulator NtrC"/>
    <property type="match status" value="1"/>
</dbReference>
<keyword evidence="6" id="KW-0238">DNA-binding</keyword>
<dbReference type="InterPro" id="IPR002197">
    <property type="entry name" value="HTH_Fis"/>
</dbReference>
<evidence type="ECO:0000259" key="9">
    <source>
        <dbReference type="PROSITE" id="PS50045"/>
    </source>
</evidence>
<dbReference type="AlphaFoldDB" id="A0A399T0U9"/>
<reference evidence="11 12" key="1">
    <citation type="submission" date="2018-08" db="EMBL/GenBank/DDBJ databases">
        <title>Pallidiluteibacterium maritimus gen. nov., sp. nov., isolated from coastal sediment.</title>
        <authorList>
            <person name="Zhou L.Y."/>
        </authorList>
    </citation>
    <scope>NUCLEOTIDE SEQUENCE [LARGE SCALE GENOMIC DNA]</scope>
    <source>
        <strain evidence="11 12">XSD2</strain>
    </source>
</reference>
<evidence type="ECO:0000313" key="11">
    <source>
        <dbReference type="EMBL" id="RIJ48315.1"/>
    </source>
</evidence>
<dbReference type="GO" id="GO:0043565">
    <property type="term" value="F:sequence-specific DNA binding"/>
    <property type="evidence" value="ECO:0007669"/>
    <property type="project" value="InterPro"/>
</dbReference>
<evidence type="ECO:0000313" key="12">
    <source>
        <dbReference type="Proteomes" id="UP000265926"/>
    </source>
</evidence>
<dbReference type="Pfam" id="PF25601">
    <property type="entry name" value="AAA_lid_14"/>
    <property type="match status" value="1"/>
</dbReference>
<keyword evidence="3" id="KW-0067">ATP-binding</keyword>
<dbReference type="Gene3D" id="3.40.50.2300">
    <property type="match status" value="1"/>
</dbReference>
<dbReference type="Gene3D" id="1.10.8.60">
    <property type="match status" value="1"/>
</dbReference>
<evidence type="ECO:0000256" key="1">
    <source>
        <dbReference type="ARBA" id="ARBA00022553"/>
    </source>
</evidence>
<evidence type="ECO:0000256" key="2">
    <source>
        <dbReference type="ARBA" id="ARBA00022741"/>
    </source>
</evidence>
<dbReference type="FunFam" id="3.40.50.2300:FF:000018">
    <property type="entry name" value="DNA-binding transcriptional regulator NtrC"/>
    <property type="match status" value="1"/>
</dbReference>
<dbReference type="InterPro" id="IPR058031">
    <property type="entry name" value="AAA_lid_NorR"/>
</dbReference>
<evidence type="ECO:0000256" key="3">
    <source>
        <dbReference type="ARBA" id="ARBA00022840"/>
    </source>
</evidence>
<dbReference type="Gene3D" id="1.10.10.60">
    <property type="entry name" value="Homeodomain-like"/>
    <property type="match status" value="1"/>
</dbReference>
<dbReference type="PANTHER" id="PTHR32071:SF122">
    <property type="entry name" value="SIGMA FACTOR"/>
    <property type="match status" value="1"/>
</dbReference>
<dbReference type="SUPFAM" id="SSF52172">
    <property type="entry name" value="CheY-like"/>
    <property type="match status" value="1"/>
</dbReference>
<dbReference type="Pfam" id="PF00158">
    <property type="entry name" value="Sigma54_activat"/>
    <property type="match status" value="1"/>
</dbReference>
<dbReference type="PROSITE" id="PS50045">
    <property type="entry name" value="SIGMA54_INTERACT_4"/>
    <property type="match status" value="1"/>
</dbReference>
<comment type="caution">
    <text evidence="11">The sequence shown here is derived from an EMBL/GenBank/DDBJ whole genome shotgun (WGS) entry which is preliminary data.</text>
</comment>
<feature type="domain" description="Response regulatory" evidence="10">
    <location>
        <begin position="6"/>
        <end position="120"/>
    </location>
</feature>
<dbReference type="Pfam" id="PF00072">
    <property type="entry name" value="Response_reg"/>
    <property type="match status" value="1"/>
</dbReference>
<dbReference type="GO" id="GO:0000160">
    <property type="term" value="P:phosphorelay signal transduction system"/>
    <property type="evidence" value="ECO:0007669"/>
    <property type="project" value="UniProtKB-KW"/>
</dbReference>
<dbReference type="InterPro" id="IPR025662">
    <property type="entry name" value="Sigma_54_int_dom_ATP-bd_1"/>
</dbReference>
<dbReference type="PROSITE" id="PS00676">
    <property type="entry name" value="SIGMA54_INTERACT_2"/>
    <property type="match status" value="1"/>
</dbReference>
<dbReference type="PROSITE" id="PS00688">
    <property type="entry name" value="SIGMA54_INTERACT_3"/>
    <property type="match status" value="1"/>
</dbReference>
<feature type="modified residue" description="4-aspartylphosphate" evidence="8">
    <location>
        <position position="55"/>
    </location>
</feature>
<feature type="domain" description="Sigma-54 factor interaction" evidence="9">
    <location>
        <begin position="145"/>
        <end position="374"/>
    </location>
</feature>
<evidence type="ECO:0000256" key="4">
    <source>
        <dbReference type="ARBA" id="ARBA00023012"/>
    </source>
</evidence>
<dbReference type="OrthoDB" id="9810703at2"/>
<dbReference type="PRINTS" id="PR01590">
    <property type="entry name" value="HTHFIS"/>
</dbReference>
<dbReference type="CDD" id="cd00009">
    <property type="entry name" value="AAA"/>
    <property type="match status" value="1"/>
</dbReference>
<dbReference type="SMART" id="SM00448">
    <property type="entry name" value="REC"/>
    <property type="match status" value="1"/>
</dbReference>
<evidence type="ECO:0000256" key="5">
    <source>
        <dbReference type="ARBA" id="ARBA00023015"/>
    </source>
</evidence>
<dbReference type="Gene3D" id="3.40.50.300">
    <property type="entry name" value="P-loop containing nucleotide triphosphate hydrolases"/>
    <property type="match status" value="1"/>
</dbReference>
<keyword evidence="12" id="KW-1185">Reference proteome</keyword>
<dbReference type="InterPro" id="IPR002078">
    <property type="entry name" value="Sigma_54_int"/>
</dbReference>
<dbReference type="InterPro" id="IPR025944">
    <property type="entry name" value="Sigma_54_int_dom_CS"/>
</dbReference>
<dbReference type="InterPro" id="IPR001789">
    <property type="entry name" value="Sig_transdc_resp-reg_receiver"/>
</dbReference>
<sequence length="447" mass="50700">MKTTISILIVDDEESVRDSLYNWFIEDGYEVDCAANAKDALAKIESEKFDIILADIKMPGMDGLEMHRRIKAFDSSAIVIVMTAFASVETAVQALKDGAFDYITKPFDPDDLTHLIRNAARQISLRNENETLKNKLVTLENIEDIVGNSDGMIRVLKEVENVAPAHSSVIITGESGTGKELIARAIHSNSPRKFFPLVTVHCGALSEDLLESELFGHEKGAFTGAMFNRKGRFEMADGGTVFLDEIATISMKMQIELLRVLESKMFTRVGGNKEIKSDFRIICATNKDLKKMVAEGSFREDLYYRLNVVNINIPPLRDRKEDIPMLVTYFIKKYCTSMSRDLITIDQAALRRLEEYHFPGNVRELENMIERAIVVGNGKEIRLKDLPIETDMVSDSNDSLNELEKKYIQKTLEKFDWNISRSAKALQIDRVTLYNKIKKHQLSSPRK</sequence>
<dbReference type="PROSITE" id="PS50110">
    <property type="entry name" value="RESPONSE_REGULATORY"/>
    <property type="match status" value="1"/>
</dbReference>
<dbReference type="EMBL" id="QWGR01000005">
    <property type="protein sequence ID" value="RIJ48315.1"/>
    <property type="molecule type" value="Genomic_DNA"/>
</dbReference>
<dbReference type="GO" id="GO:0006355">
    <property type="term" value="P:regulation of DNA-templated transcription"/>
    <property type="evidence" value="ECO:0007669"/>
    <property type="project" value="InterPro"/>
</dbReference>
<dbReference type="RefSeq" id="WP_119438047.1">
    <property type="nucleotide sequence ID" value="NZ_QWGR01000005.1"/>
</dbReference>
<dbReference type="SUPFAM" id="SSF52540">
    <property type="entry name" value="P-loop containing nucleoside triphosphate hydrolases"/>
    <property type="match status" value="1"/>
</dbReference>
<dbReference type="InterPro" id="IPR027417">
    <property type="entry name" value="P-loop_NTPase"/>
</dbReference>
<dbReference type="InterPro" id="IPR025943">
    <property type="entry name" value="Sigma_54_int_dom_ATP-bd_2"/>
</dbReference>
<keyword evidence="7" id="KW-0804">Transcription</keyword>
<dbReference type="PROSITE" id="PS00675">
    <property type="entry name" value="SIGMA54_INTERACT_1"/>
    <property type="match status" value="1"/>
</dbReference>
<gene>
    <name evidence="11" type="ORF">D1614_11335</name>
</gene>
<name>A0A399T0U9_9BACT</name>
<dbReference type="InterPro" id="IPR011006">
    <property type="entry name" value="CheY-like_superfamily"/>
</dbReference>
<organism evidence="11 12">
    <name type="scientific">Maribellus luteus</name>
    <dbReference type="NCBI Taxonomy" id="2305463"/>
    <lineage>
        <taxon>Bacteria</taxon>
        <taxon>Pseudomonadati</taxon>
        <taxon>Bacteroidota</taxon>
        <taxon>Bacteroidia</taxon>
        <taxon>Marinilabiliales</taxon>
        <taxon>Prolixibacteraceae</taxon>
        <taxon>Maribellus</taxon>
    </lineage>
</organism>
<proteinExistence type="predicted"/>
<dbReference type="Pfam" id="PF02954">
    <property type="entry name" value="HTH_8"/>
    <property type="match status" value="1"/>
</dbReference>
<evidence type="ECO:0000256" key="8">
    <source>
        <dbReference type="PROSITE-ProRule" id="PRU00169"/>
    </source>
</evidence>
<keyword evidence="2" id="KW-0547">Nucleotide-binding</keyword>
<evidence type="ECO:0000256" key="7">
    <source>
        <dbReference type="ARBA" id="ARBA00023163"/>
    </source>
</evidence>
<dbReference type="PANTHER" id="PTHR32071">
    <property type="entry name" value="TRANSCRIPTIONAL REGULATORY PROTEIN"/>
    <property type="match status" value="1"/>
</dbReference>
<evidence type="ECO:0000256" key="6">
    <source>
        <dbReference type="ARBA" id="ARBA00023125"/>
    </source>
</evidence>
<dbReference type="SUPFAM" id="SSF46689">
    <property type="entry name" value="Homeodomain-like"/>
    <property type="match status" value="1"/>
</dbReference>
<dbReference type="InterPro" id="IPR003593">
    <property type="entry name" value="AAA+_ATPase"/>
</dbReference>
<dbReference type="InterPro" id="IPR009057">
    <property type="entry name" value="Homeodomain-like_sf"/>
</dbReference>
<keyword evidence="5" id="KW-0805">Transcription regulation</keyword>
<dbReference type="Proteomes" id="UP000265926">
    <property type="component" value="Unassembled WGS sequence"/>
</dbReference>
<protein>
    <submittedName>
        <fullName evidence="11">Sigma-54-dependent Fis family transcriptional regulator</fullName>
    </submittedName>
</protein>
<evidence type="ECO:0000259" key="10">
    <source>
        <dbReference type="PROSITE" id="PS50110"/>
    </source>
</evidence>
<keyword evidence="4" id="KW-0902">Two-component regulatory system</keyword>
<keyword evidence="1 8" id="KW-0597">Phosphoprotein</keyword>
<accession>A0A399T0U9</accession>
<dbReference type="GO" id="GO:0005524">
    <property type="term" value="F:ATP binding"/>
    <property type="evidence" value="ECO:0007669"/>
    <property type="project" value="UniProtKB-KW"/>
</dbReference>